<evidence type="ECO:0008006" key="4">
    <source>
        <dbReference type="Google" id="ProtNLM"/>
    </source>
</evidence>
<protein>
    <recommendedName>
        <fullName evidence="4">Zn(2)-C6 fungal-type domain-containing protein</fullName>
    </recommendedName>
</protein>
<dbReference type="InterPro" id="IPR021858">
    <property type="entry name" value="Fun_TF"/>
</dbReference>
<dbReference type="Pfam" id="PF11951">
    <property type="entry name" value="Fungal_trans_2"/>
    <property type="match status" value="1"/>
</dbReference>
<evidence type="ECO:0000256" key="1">
    <source>
        <dbReference type="ARBA" id="ARBA00023242"/>
    </source>
</evidence>
<dbReference type="EMBL" id="KQ947424">
    <property type="protein sequence ID" value="KUJ12578.1"/>
    <property type="molecule type" value="Genomic_DNA"/>
</dbReference>
<dbReference type="CDD" id="cd00067">
    <property type="entry name" value="GAL4"/>
    <property type="match status" value="1"/>
</dbReference>
<sequence>MPLRRFHTKSRHGCSQCKLAHVKCSRCTKLQKTCSFQNLYKAPSESSGSSPNAGTSITTINHLSETDTLSWEDLDLFHHYLTVTCETLDDREDVRQMWKIQIPQMATKQKFLMYGIFSITAMHIASSNPENQSSYINRAIRDHNIALRDYTSLLHNITRENATALFACGSLIAVVALTLGILRPQQESTGPVEEILGIFNLLRGIPLVAGKMWASLRSSQIAPLFVHRDHDGREVDLTASTRLPERVTNALALLEERAQTLSTPEQKEAYIIAIQDLKEAFNLRSAVRYEKSMSFRWPVTVNQEYVALLGLREPMALVVLAHYAVMLHEMRDKWWALGWGSQLVHEIYQVVDEDWRGLMAWPMREISPNHEHD</sequence>
<evidence type="ECO:0000313" key="2">
    <source>
        <dbReference type="EMBL" id="KUJ12578.1"/>
    </source>
</evidence>
<keyword evidence="1" id="KW-0539">Nucleus</keyword>
<accession>A0A194WX67</accession>
<name>A0A194WX67_MOLSC</name>
<dbReference type="GO" id="GO:0001228">
    <property type="term" value="F:DNA-binding transcription activator activity, RNA polymerase II-specific"/>
    <property type="evidence" value="ECO:0007669"/>
    <property type="project" value="TreeGrafter"/>
</dbReference>
<keyword evidence="3" id="KW-1185">Reference proteome</keyword>
<dbReference type="InterPro" id="IPR053157">
    <property type="entry name" value="Sterol_Uptake_Regulator"/>
</dbReference>
<organism evidence="2 3">
    <name type="scientific">Mollisia scopiformis</name>
    <name type="common">Conifer needle endophyte fungus</name>
    <name type="synonym">Phialocephala scopiformis</name>
    <dbReference type="NCBI Taxonomy" id="149040"/>
    <lineage>
        <taxon>Eukaryota</taxon>
        <taxon>Fungi</taxon>
        <taxon>Dikarya</taxon>
        <taxon>Ascomycota</taxon>
        <taxon>Pezizomycotina</taxon>
        <taxon>Leotiomycetes</taxon>
        <taxon>Helotiales</taxon>
        <taxon>Mollisiaceae</taxon>
        <taxon>Mollisia</taxon>
    </lineage>
</organism>
<reference evidence="2 3" key="1">
    <citation type="submission" date="2015-10" db="EMBL/GenBank/DDBJ databases">
        <title>Full genome of DAOMC 229536 Phialocephala scopiformis, a fungal endophyte of spruce producing the potent anti-insectan compound rugulosin.</title>
        <authorList>
            <consortium name="DOE Joint Genome Institute"/>
            <person name="Walker A.K."/>
            <person name="Frasz S.L."/>
            <person name="Seifert K.A."/>
            <person name="Miller J.D."/>
            <person name="Mondo S.J."/>
            <person name="Labutti K."/>
            <person name="Lipzen A."/>
            <person name="Dockter R."/>
            <person name="Kennedy M."/>
            <person name="Grigoriev I.V."/>
            <person name="Spatafora J.W."/>
        </authorList>
    </citation>
    <scope>NUCLEOTIDE SEQUENCE [LARGE SCALE GENOMIC DNA]</scope>
    <source>
        <strain evidence="2 3">CBS 120377</strain>
    </source>
</reference>
<dbReference type="Proteomes" id="UP000070700">
    <property type="component" value="Unassembled WGS sequence"/>
</dbReference>
<dbReference type="GeneID" id="28823094"/>
<gene>
    <name evidence="2" type="ORF">LY89DRAFT_673533</name>
</gene>
<dbReference type="InParanoid" id="A0A194WX67"/>
<dbReference type="GO" id="GO:0008270">
    <property type="term" value="F:zinc ion binding"/>
    <property type="evidence" value="ECO:0007669"/>
    <property type="project" value="InterPro"/>
</dbReference>
<evidence type="ECO:0000313" key="3">
    <source>
        <dbReference type="Proteomes" id="UP000070700"/>
    </source>
</evidence>
<dbReference type="KEGG" id="psco:LY89DRAFT_673533"/>
<dbReference type="RefSeq" id="XP_018066933.1">
    <property type="nucleotide sequence ID" value="XM_018213368.1"/>
</dbReference>
<dbReference type="PANTHER" id="PTHR47784:SF5">
    <property type="entry name" value="STEROL UPTAKE CONTROL PROTEIN 2"/>
    <property type="match status" value="1"/>
</dbReference>
<dbReference type="OrthoDB" id="5386330at2759"/>
<dbReference type="PANTHER" id="PTHR47784">
    <property type="entry name" value="STEROL UPTAKE CONTROL PROTEIN 2"/>
    <property type="match status" value="1"/>
</dbReference>
<dbReference type="InterPro" id="IPR001138">
    <property type="entry name" value="Zn2Cys6_DnaBD"/>
</dbReference>
<dbReference type="AlphaFoldDB" id="A0A194WX67"/>
<proteinExistence type="predicted"/>